<reference evidence="12" key="1">
    <citation type="submission" date="2022-01" db="UniProtKB">
        <authorList>
            <consortium name="EnsemblMetazoa"/>
        </authorList>
    </citation>
    <scope>IDENTIFICATION</scope>
</reference>
<proteinExistence type="inferred from homology"/>
<protein>
    <recommendedName>
        <fullName evidence="7">Lipase</fullName>
    </recommendedName>
</protein>
<keyword evidence="13" id="KW-1185">Reference proteome</keyword>
<dbReference type="SUPFAM" id="SSF53474">
    <property type="entry name" value="alpha/beta-Hydrolases"/>
    <property type="match status" value="1"/>
</dbReference>
<feature type="domain" description="AB hydrolase-1" evidence="11">
    <location>
        <begin position="79"/>
        <end position="370"/>
    </location>
</feature>
<feature type="active site" description="Charge relay system" evidence="8">
    <location>
        <position position="368"/>
    </location>
</feature>
<evidence type="ECO:0000256" key="7">
    <source>
        <dbReference type="PIRNR" id="PIRNR000862"/>
    </source>
</evidence>
<dbReference type="InterPro" id="IPR029058">
    <property type="entry name" value="AB_hydrolase_fold"/>
</dbReference>
<keyword evidence="4 7" id="KW-0442">Lipid degradation</keyword>
<evidence type="ECO:0000256" key="6">
    <source>
        <dbReference type="ARBA" id="ARBA00023180"/>
    </source>
</evidence>
<accession>A0A8I6SBF5</accession>
<evidence type="ECO:0000256" key="4">
    <source>
        <dbReference type="ARBA" id="ARBA00022963"/>
    </source>
</evidence>
<dbReference type="KEGG" id="clec:106673192"/>
<evidence type="ECO:0000313" key="12">
    <source>
        <dbReference type="EnsemblMetazoa" id="XP_014260704.1"/>
    </source>
</evidence>
<feature type="active site" description="Nucleophile" evidence="8">
    <location>
        <position position="172"/>
    </location>
</feature>
<dbReference type="PIRSF" id="PIRSF000862">
    <property type="entry name" value="Steryl_ester_lip"/>
    <property type="match status" value="1"/>
</dbReference>
<evidence type="ECO:0000256" key="3">
    <source>
        <dbReference type="ARBA" id="ARBA00022801"/>
    </source>
</evidence>
<dbReference type="GO" id="GO:0016788">
    <property type="term" value="F:hydrolase activity, acting on ester bonds"/>
    <property type="evidence" value="ECO:0007669"/>
    <property type="project" value="InterPro"/>
</dbReference>
<comment type="similarity">
    <text evidence="1 7">Belongs to the AB hydrolase superfamily. Lipase family.</text>
</comment>
<dbReference type="OMA" id="IYQQSTP"/>
<evidence type="ECO:0000256" key="9">
    <source>
        <dbReference type="SAM" id="MobiDB-lite"/>
    </source>
</evidence>
<feature type="compositionally biased region" description="Pro residues" evidence="9">
    <location>
        <begin position="30"/>
        <end position="42"/>
    </location>
</feature>
<dbReference type="GO" id="GO:0016042">
    <property type="term" value="P:lipid catabolic process"/>
    <property type="evidence" value="ECO:0007669"/>
    <property type="project" value="UniProtKB-KW"/>
</dbReference>
<dbReference type="AlphaFoldDB" id="A0A8I6SBF5"/>
<dbReference type="InterPro" id="IPR025483">
    <property type="entry name" value="Lipase_euk"/>
</dbReference>
<organism evidence="12 13">
    <name type="scientific">Cimex lectularius</name>
    <name type="common">Bed bug</name>
    <name type="synonym">Acanthia lectularia</name>
    <dbReference type="NCBI Taxonomy" id="79782"/>
    <lineage>
        <taxon>Eukaryota</taxon>
        <taxon>Metazoa</taxon>
        <taxon>Ecdysozoa</taxon>
        <taxon>Arthropoda</taxon>
        <taxon>Hexapoda</taxon>
        <taxon>Insecta</taxon>
        <taxon>Pterygota</taxon>
        <taxon>Neoptera</taxon>
        <taxon>Paraneoptera</taxon>
        <taxon>Hemiptera</taxon>
        <taxon>Heteroptera</taxon>
        <taxon>Panheteroptera</taxon>
        <taxon>Cimicomorpha</taxon>
        <taxon>Cimicidae</taxon>
        <taxon>Cimex</taxon>
    </lineage>
</organism>
<keyword evidence="3 7" id="KW-0378">Hydrolase</keyword>
<evidence type="ECO:0000256" key="2">
    <source>
        <dbReference type="ARBA" id="ARBA00022729"/>
    </source>
</evidence>
<evidence type="ECO:0000256" key="8">
    <source>
        <dbReference type="PIRSR" id="PIRSR000862-1"/>
    </source>
</evidence>
<dbReference type="PANTHER" id="PTHR11005">
    <property type="entry name" value="LYSOSOMAL ACID LIPASE-RELATED"/>
    <property type="match status" value="1"/>
</dbReference>
<dbReference type="FunFam" id="3.40.50.1820:FF:000057">
    <property type="entry name" value="Lipase"/>
    <property type="match status" value="1"/>
</dbReference>
<keyword evidence="6" id="KW-0325">Glycoprotein</keyword>
<feature type="signal peptide" evidence="10">
    <location>
        <begin position="1"/>
        <end position="19"/>
    </location>
</feature>
<keyword evidence="5" id="KW-0443">Lipid metabolism</keyword>
<dbReference type="Pfam" id="PF00561">
    <property type="entry name" value="Abhydrolase_1"/>
    <property type="match status" value="1"/>
</dbReference>
<dbReference type="Gene3D" id="3.40.50.1820">
    <property type="entry name" value="alpha/beta hydrolase"/>
    <property type="match status" value="1"/>
</dbReference>
<feature type="chain" id="PRO_5035295143" description="Lipase" evidence="10">
    <location>
        <begin position="20"/>
        <end position="396"/>
    </location>
</feature>
<keyword evidence="2 10" id="KW-0732">Signal</keyword>
<evidence type="ECO:0000259" key="11">
    <source>
        <dbReference type="Pfam" id="PF00561"/>
    </source>
</evidence>
<dbReference type="Proteomes" id="UP000494040">
    <property type="component" value="Unassembled WGS sequence"/>
</dbReference>
<sequence>MWWSEGILILLVAILLVHGEEGEDEKEEPTPPPPPPPPPLKPLPDLAKDYGYDAEKFEINSNGYTLHLYHIKGKTPGGPVVLMQHGVMASSDCWSIRNNSLAYVLADEGKDVWLSNVRGTVYGRKHEKFNPDTDEEFWKFNIHAYAFEDLPAHIDFVMEKTKATQIYYIGHSMGTTMFLQLMSSKPEYNAKIKKAVLLAPVYYCHKFQFMLSKGTSMYQMAVDTMKGFDEKKIWEAFPRSDVPKTEHQMNCSNIPDMAVSYCKMGMDMTKQYVGEFLPAGTSIYILKHFMQIYTEGVVKPYDFGVEENMKVYKNETPPNYDIKNIKTEVHTIFCESDQVVDPADAEALMKDLPNPGTSTYIKNEQFSHIDFLLPTSPEVEEDFAKLQDKIKEILKN</sequence>
<name>A0A8I6SBF5_CIMLE</name>
<dbReference type="GeneID" id="106673192"/>
<evidence type="ECO:0000256" key="5">
    <source>
        <dbReference type="ARBA" id="ARBA00023098"/>
    </source>
</evidence>
<dbReference type="InterPro" id="IPR000073">
    <property type="entry name" value="AB_hydrolase_1"/>
</dbReference>
<evidence type="ECO:0000313" key="13">
    <source>
        <dbReference type="Proteomes" id="UP000494040"/>
    </source>
</evidence>
<dbReference type="EnsemblMetazoa" id="XM_014405218.2">
    <property type="protein sequence ID" value="XP_014260704.1"/>
    <property type="gene ID" value="LOC106673192"/>
</dbReference>
<evidence type="ECO:0000256" key="10">
    <source>
        <dbReference type="SAM" id="SignalP"/>
    </source>
</evidence>
<feature type="region of interest" description="Disordered" evidence="9">
    <location>
        <begin position="21"/>
        <end position="45"/>
    </location>
</feature>
<dbReference type="RefSeq" id="XP_014260704.1">
    <property type="nucleotide sequence ID" value="XM_014405218.2"/>
</dbReference>
<dbReference type="OrthoDB" id="9974421at2759"/>
<evidence type="ECO:0000256" key="1">
    <source>
        <dbReference type="ARBA" id="ARBA00010701"/>
    </source>
</evidence>
<feature type="active site" description="Charge relay system" evidence="8">
    <location>
        <position position="337"/>
    </location>
</feature>